<keyword evidence="2" id="KW-1185">Reference proteome</keyword>
<sequence length="203" mass="22407">MRVSPQFYSLPFFPPRSTHVAAHPTRSRKRCCTVAHARRGRGVRACSAKWSSCSGAREGMQLRDRVVGKYAALVRRFGGASRQCLHRRRGKVQVVAIADTFADENPALDTCVAGLLGELDVSNARLVAARTLTAELEDMHAKFAVKQTRVDDRSAAGMVQQTRNHDIAAPIARCAVRGTLDINVVELTQRLRRGEEQLQATRS</sequence>
<accession>A0AAD7NTH0</accession>
<reference evidence="1" key="1">
    <citation type="submission" date="2023-03" db="EMBL/GenBank/DDBJ databases">
        <title>Massive genome expansion in bonnet fungi (Mycena s.s.) driven by repeated elements and novel gene families across ecological guilds.</title>
        <authorList>
            <consortium name="Lawrence Berkeley National Laboratory"/>
            <person name="Harder C.B."/>
            <person name="Miyauchi S."/>
            <person name="Viragh M."/>
            <person name="Kuo A."/>
            <person name="Thoen E."/>
            <person name="Andreopoulos B."/>
            <person name="Lu D."/>
            <person name="Skrede I."/>
            <person name="Drula E."/>
            <person name="Henrissat B."/>
            <person name="Morin E."/>
            <person name="Kohler A."/>
            <person name="Barry K."/>
            <person name="LaButti K."/>
            <person name="Morin E."/>
            <person name="Salamov A."/>
            <person name="Lipzen A."/>
            <person name="Mereny Z."/>
            <person name="Hegedus B."/>
            <person name="Baldrian P."/>
            <person name="Stursova M."/>
            <person name="Weitz H."/>
            <person name="Taylor A."/>
            <person name="Grigoriev I.V."/>
            <person name="Nagy L.G."/>
            <person name="Martin F."/>
            <person name="Kauserud H."/>
        </authorList>
    </citation>
    <scope>NUCLEOTIDE SEQUENCE</scope>
    <source>
        <strain evidence="1">CBHHK188m</strain>
    </source>
</reference>
<protein>
    <submittedName>
        <fullName evidence="1">Uncharacterized protein</fullName>
    </submittedName>
</protein>
<dbReference type="Proteomes" id="UP001215280">
    <property type="component" value="Unassembled WGS sequence"/>
</dbReference>
<evidence type="ECO:0000313" key="1">
    <source>
        <dbReference type="EMBL" id="KAJ7774655.1"/>
    </source>
</evidence>
<proteinExistence type="predicted"/>
<name>A0AAD7NTH0_9AGAR</name>
<dbReference type="AlphaFoldDB" id="A0AAD7NTH0"/>
<evidence type="ECO:0000313" key="2">
    <source>
        <dbReference type="Proteomes" id="UP001215280"/>
    </source>
</evidence>
<dbReference type="EMBL" id="JARJLG010000015">
    <property type="protein sequence ID" value="KAJ7774655.1"/>
    <property type="molecule type" value="Genomic_DNA"/>
</dbReference>
<comment type="caution">
    <text evidence="1">The sequence shown here is derived from an EMBL/GenBank/DDBJ whole genome shotgun (WGS) entry which is preliminary data.</text>
</comment>
<gene>
    <name evidence="1" type="ORF">DFH07DRAFT_952363</name>
</gene>
<organism evidence="1 2">
    <name type="scientific">Mycena maculata</name>
    <dbReference type="NCBI Taxonomy" id="230809"/>
    <lineage>
        <taxon>Eukaryota</taxon>
        <taxon>Fungi</taxon>
        <taxon>Dikarya</taxon>
        <taxon>Basidiomycota</taxon>
        <taxon>Agaricomycotina</taxon>
        <taxon>Agaricomycetes</taxon>
        <taxon>Agaricomycetidae</taxon>
        <taxon>Agaricales</taxon>
        <taxon>Marasmiineae</taxon>
        <taxon>Mycenaceae</taxon>
        <taxon>Mycena</taxon>
    </lineage>
</organism>